<gene>
    <name evidence="2" type="ORF">MSPICULIGERA_LOCUS8324</name>
</gene>
<keyword evidence="1" id="KW-0812">Transmembrane</keyword>
<evidence type="ECO:0000256" key="1">
    <source>
        <dbReference type="SAM" id="Phobius"/>
    </source>
</evidence>
<reference evidence="2" key="1">
    <citation type="submission" date="2023-06" db="EMBL/GenBank/DDBJ databases">
        <authorList>
            <person name="Delattre M."/>
        </authorList>
    </citation>
    <scope>NUCLEOTIDE SEQUENCE</scope>
    <source>
        <strain evidence="2">AF72</strain>
    </source>
</reference>
<feature type="transmembrane region" description="Helical" evidence="1">
    <location>
        <begin position="19"/>
        <end position="39"/>
    </location>
</feature>
<dbReference type="Proteomes" id="UP001177023">
    <property type="component" value="Unassembled WGS sequence"/>
</dbReference>
<feature type="transmembrane region" description="Helical" evidence="1">
    <location>
        <begin position="101"/>
        <end position="122"/>
    </location>
</feature>
<keyword evidence="3" id="KW-1185">Reference proteome</keyword>
<proteinExistence type="predicted"/>
<organism evidence="2 3">
    <name type="scientific">Mesorhabditis spiculigera</name>
    <dbReference type="NCBI Taxonomy" id="96644"/>
    <lineage>
        <taxon>Eukaryota</taxon>
        <taxon>Metazoa</taxon>
        <taxon>Ecdysozoa</taxon>
        <taxon>Nematoda</taxon>
        <taxon>Chromadorea</taxon>
        <taxon>Rhabditida</taxon>
        <taxon>Rhabditina</taxon>
        <taxon>Rhabditomorpha</taxon>
        <taxon>Rhabditoidea</taxon>
        <taxon>Rhabditidae</taxon>
        <taxon>Mesorhabditinae</taxon>
        <taxon>Mesorhabditis</taxon>
    </lineage>
</organism>
<protein>
    <submittedName>
        <fullName evidence="2">Uncharacterized protein</fullName>
    </submittedName>
</protein>
<feature type="transmembrane region" description="Helical" evidence="1">
    <location>
        <begin position="51"/>
        <end position="70"/>
    </location>
</feature>
<keyword evidence="1" id="KW-1133">Transmembrane helix</keyword>
<accession>A0AA36CKC4</accession>
<dbReference type="EMBL" id="CATQJA010002172">
    <property type="protein sequence ID" value="CAJ0569866.1"/>
    <property type="molecule type" value="Genomic_DNA"/>
</dbReference>
<dbReference type="Pfam" id="PF10318">
    <property type="entry name" value="7TM_GPCR_Srh"/>
    <property type="match status" value="1"/>
</dbReference>
<dbReference type="AlphaFoldDB" id="A0AA36CKC4"/>
<evidence type="ECO:0000313" key="3">
    <source>
        <dbReference type="Proteomes" id="UP001177023"/>
    </source>
</evidence>
<comment type="caution">
    <text evidence="2">The sequence shown here is derived from an EMBL/GenBank/DDBJ whole genome shotgun (WGS) entry which is preliminary data.</text>
</comment>
<feature type="transmembrane region" description="Helical" evidence="1">
    <location>
        <begin position="142"/>
        <end position="163"/>
    </location>
</feature>
<name>A0AA36CKC4_9BILA</name>
<keyword evidence="1" id="KW-0472">Membrane</keyword>
<feature type="transmembrane region" description="Helical" evidence="1">
    <location>
        <begin position="219"/>
        <end position="239"/>
    </location>
</feature>
<sequence length="309" mass="35034">MNGSLIDIFENPYFDVITIYKIAGPIVFIINLAGIIIVYRKTPPEMQDYSFCLMCHLVIGLLHETVWTMLLCPRMYTPYIMGSAHGLLTNLFHLDIHIQQSIGLFLVQAHTCTVAHLIIFRANSVLPYESPWKLEKAQLNRFFAVMYLLNVMPNFIVQFFVAWGNDGMAEGHAFVLVTRRRTVYPTIACYSTWGCWMAMSIILEIQLPSTGVLNDLACLLFGFHNPFSVFFALILNNVYRESLIGPFRLGIPFLKSRLFGITSDLPTHIPMAILNNSQGSDISQDGGQPPVEIRQPRSLLAILLSFVRR</sequence>
<feature type="transmembrane region" description="Helical" evidence="1">
    <location>
        <begin position="183"/>
        <end position="207"/>
    </location>
</feature>
<evidence type="ECO:0000313" key="2">
    <source>
        <dbReference type="EMBL" id="CAJ0569866.1"/>
    </source>
</evidence>
<dbReference type="InterPro" id="IPR019422">
    <property type="entry name" value="7TM_GPCR_serpentine_rcpt_Srh"/>
</dbReference>
<feature type="non-terminal residue" evidence="2">
    <location>
        <position position="309"/>
    </location>
</feature>